<keyword evidence="4" id="KW-0413">Isomerase</keyword>
<dbReference type="InterPro" id="IPR037523">
    <property type="entry name" value="VOC_core"/>
</dbReference>
<dbReference type="EMBL" id="JBBHLI010000002">
    <property type="protein sequence ID" value="MEK9500572.1"/>
    <property type="molecule type" value="Genomic_DNA"/>
</dbReference>
<reference evidence="4 5" key="1">
    <citation type="submission" date="2024-02" db="EMBL/GenBank/DDBJ databases">
        <title>A novel Gemmatimonadota bacterium.</title>
        <authorList>
            <person name="Du Z.-J."/>
            <person name="Ye Y.-Q."/>
        </authorList>
    </citation>
    <scope>NUCLEOTIDE SEQUENCE [LARGE SCALE GENOMIC DNA]</scope>
    <source>
        <strain evidence="4 5">DH-20</strain>
    </source>
</reference>
<comment type="similarity">
    <text evidence="1">Belongs to the methylmalonyl-CoA epimerase family.</text>
</comment>
<evidence type="ECO:0000259" key="3">
    <source>
        <dbReference type="PROSITE" id="PS51819"/>
    </source>
</evidence>
<protein>
    <submittedName>
        <fullName evidence="4">Methylmalonyl-CoA epimerase</fullName>
        <ecNumber evidence="4">5.1.99.1</ecNumber>
    </submittedName>
</protein>
<dbReference type="Gene3D" id="3.10.180.10">
    <property type="entry name" value="2,3-Dihydroxybiphenyl 1,2-Dioxygenase, domain 1"/>
    <property type="match status" value="1"/>
</dbReference>
<dbReference type="NCBIfam" id="TIGR03081">
    <property type="entry name" value="metmalonyl_epim"/>
    <property type="match status" value="1"/>
</dbReference>
<dbReference type="InterPro" id="IPR017515">
    <property type="entry name" value="MeMalonyl-CoA_epimerase"/>
</dbReference>
<proteinExistence type="inferred from homology"/>
<evidence type="ECO:0000313" key="4">
    <source>
        <dbReference type="EMBL" id="MEK9500572.1"/>
    </source>
</evidence>
<sequence length="136" mass="14600">MTGLPLHHVALAVESLETAVPLYESITGSGSSPIETLATQGVRVTFIGHQLELIEPLEEDSGVGRFLARNGPGLHHIAFTSADLEADLERLAAEGYERIDPVPRPGAFGHRVAFLHPRSTGRVLVELVEEHGVTPP</sequence>
<dbReference type="InterPro" id="IPR029068">
    <property type="entry name" value="Glyas_Bleomycin-R_OHBP_Dase"/>
</dbReference>
<dbReference type="SUPFAM" id="SSF54593">
    <property type="entry name" value="Glyoxalase/Bleomycin resistance protein/Dihydroxybiphenyl dioxygenase"/>
    <property type="match status" value="1"/>
</dbReference>
<dbReference type="Proteomes" id="UP001484239">
    <property type="component" value="Unassembled WGS sequence"/>
</dbReference>
<evidence type="ECO:0000256" key="2">
    <source>
        <dbReference type="ARBA" id="ARBA00022723"/>
    </source>
</evidence>
<dbReference type="GO" id="GO:0004493">
    <property type="term" value="F:methylmalonyl-CoA epimerase activity"/>
    <property type="evidence" value="ECO:0007669"/>
    <property type="project" value="UniProtKB-EC"/>
</dbReference>
<feature type="domain" description="VOC" evidence="3">
    <location>
        <begin position="5"/>
        <end position="130"/>
    </location>
</feature>
<keyword evidence="2" id="KW-0479">Metal-binding</keyword>
<accession>A0ABU9E929</accession>
<keyword evidence="5" id="KW-1185">Reference proteome</keyword>
<dbReference type="InterPro" id="IPR051785">
    <property type="entry name" value="MMCE/EMCE_epimerase"/>
</dbReference>
<evidence type="ECO:0000256" key="1">
    <source>
        <dbReference type="ARBA" id="ARBA00009308"/>
    </source>
</evidence>
<organism evidence="4 5">
    <name type="scientific">Gaopeijia maritima</name>
    <dbReference type="NCBI Taxonomy" id="3119007"/>
    <lineage>
        <taxon>Bacteria</taxon>
        <taxon>Pseudomonadati</taxon>
        <taxon>Gemmatimonadota</taxon>
        <taxon>Longimicrobiia</taxon>
        <taxon>Gaopeijiales</taxon>
        <taxon>Gaopeijiaceae</taxon>
        <taxon>Gaopeijia</taxon>
    </lineage>
</organism>
<evidence type="ECO:0000313" key="5">
    <source>
        <dbReference type="Proteomes" id="UP001484239"/>
    </source>
</evidence>
<dbReference type="PANTHER" id="PTHR43048:SF3">
    <property type="entry name" value="METHYLMALONYL-COA EPIMERASE, MITOCHONDRIAL"/>
    <property type="match status" value="1"/>
</dbReference>
<name>A0ABU9E929_9BACT</name>
<dbReference type="PANTHER" id="PTHR43048">
    <property type="entry name" value="METHYLMALONYL-COA EPIMERASE"/>
    <property type="match status" value="1"/>
</dbReference>
<comment type="caution">
    <text evidence="4">The sequence shown here is derived from an EMBL/GenBank/DDBJ whole genome shotgun (WGS) entry which is preliminary data.</text>
</comment>
<gene>
    <name evidence="4" type="primary">mce</name>
    <name evidence="4" type="ORF">WI372_06255</name>
</gene>
<dbReference type="RefSeq" id="WP_405274642.1">
    <property type="nucleotide sequence ID" value="NZ_JBBHLI010000002.1"/>
</dbReference>
<dbReference type="PROSITE" id="PS51819">
    <property type="entry name" value="VOC"/>
    <property type="match status" value="1"/>
</dbReference>
<dbReference type="Pfam" id="PF13669">
    <property type="entry name" value="Glyoxalase_4"/>
    <property type="match status" value="1"/>
</dbReference>
<dbReference type="CDD" id="cd07249">
    <property type="entry name" value="MMCE"/>
    <property type="match status" value="1"/>
</dbReference>
<dbReference type="EC" id="5.1.99.1" evidence="4"/>